<feature type="domain" description="Choice-of-anchor A" evidence="2">
    <location>
        <begin position="59"/>
        <end position="355"/>
    </location>
</feature>
<evidence type="ECO:0000256" key="1">
    <source>
        <dbReference type="SAM" id="MobiDB-lite"/>
    </source>
</evidence>
<dbReference type="Proteomes" id="UP000481109">
    <property type="component" value="Unassembled WGS sequence"/>
</dbReference>
<accession>A0A6G4XYK6</accession>
<dbReference type="NCBIfam" id="TIGR04215">
    <property type="entry name" value="choice_anch_A"/>
    <property type="match status" value="1"/>
</dbReference>
<dbReference type="InterPro" id="IPR026588">
    <property type="entry name" value="Choice_anch_A"/>
</dbReference>
<dbReference type="RefSeq" id="WP_165337256.1">
    <property type="nucleotide sequence ID" value="NZ_JAAKZW010000459.1"/>
</dbReference>
<proteinExistence type="predicted"/>
<reference evidence="3 4" key="1">
    <citation type="submission" date="2020-02" db="EMBL/GenBank/DDBJ databases">
        <title>Whole-genome analyses of novel actinobacteria.</title>
        <authorList>
            <person name="Sahin N."/>
            <person name="Tokatli A."/>
        </authorList>
    </citation>
    <scope>NUCLEOTIDE SEQUENCE [LARGE SCALE GENOMIC DNA]</scope>
    <source>
        <strain evidence="3 4">YC504</strain>
    </source>
</reference>
<feature type="compositionally biased region" description="Pro residues" evidence="1">
    <location>
        <begin position="391"/>
        <end position="417"/>
    </location>
</feature>
<protein>
    <submittedName>
        <fullName evidence="3">Choice-of-anchor A family protein</fullName>
    </submittedName>
</protein>
<feature type="non-terminal residue" evidence="3">
    <location>
        <position position="417"/>
    </location>
</feature>
<organism evidence="3 4">
    <name type="scientific">Streptomyces mesophilus</name>
    <dbReference type="NCBI Taxonomy" id="1775132"/>
    <lineage>
        <taxon>Bacteria</taxon>
        <taxon>Bacillati</taxon>
        <taxon>Actinomycetota</taxon>
        <taxon>Actinomycetes</taxon>
        <taxon>Kitasatosporales</taxon>
        <taxon>Streptomycetaceae</taxon>
        <taxon>Streptomyces</taxon>
    </lineage>
</organism>
<dbReference type="EMBL" id="JAAKZW010000459">
    <property type="protein sequence ID" value="NGO81887.1"/>
    <property type="molecule type" value="Genomic_DNA"/>
</dbReference>
<evidence type="ECO:0000259" key="2">
    <source>
        <dbReference type="Pfam" id="PF20597"/>
    </source>
</evidence>
<evidence type="ECO:0000313" key="4">
    <source>
        <dbReference type="Proteomes" id="UP000481109"/>
    </source>
</evidence>
<sequence length="417" mass="41946">MTQHPRASRRGRTWAMAGPAALGAATTCAVCAGGLLLAASPVSSARSTARETVSIGNPVAGNNGFGVVTEGDAILGRTESEGPVAVGGNLTMGAGYNVSLHTPGTFTAPGESTPTALLVGGSVDYAASSPAGVLKVLTNGYVHIGDMAGGQALATDGNGASVNTRVVAAGSGYDSTPRIELTTRQDAGSVQAADLMDFPALFTTYRTRAARIAGCEDNVVLTDTSSGAVVTDPPAGSNVTVNLTPGRTNVLHLTGEQLDRIDIMTFTTRPSADTPLAIVVDTTATGGDFDWSTPNMAGVSGTDAPYILWDFPDATGITITDGDSIKGTIYAPDAHLTDVDPSDIEGDVIVKSLVAGPLAGTEGSGGSDVNAGEIHYFPFAADLSCESGAPTPTPTPTPTETPTSTPTPTPAPTPTPT</sequence>
<dbReference type="AlphaFoldDB" id="A0A6G4XYK6"/>
<name>A0A6G4XYK6_9ACTN</name>
<evidence type="ECO:0000313" key="3">
    <source>
        <dbReference type="EMBL" id="NGO81887.1"/>
    </source>
</evidence>
<dbReference type="Pfam" id="PF20597">
    <property type="entry name" value="pAdhesive_15"/>
    <property type="match status" value="1"/>
</dbReference>
<feature type="region of interest" description="Disordered" evidence="1">
    <location>
        <begin position="384"/>
        <end position="417"/>
    </location>
</feature>
<gene>
    <name evidence="3" type="ORF">G6045_40530</name>
</gene>
<comment type="caution">
    <text evidence="3">The sequence shown here is derived from an EMBL/GenBank/DDBJ whole genome shotgun (WGS) entry which is preliminary data.</text>
</comment>
<keyword evidence="4" id="KW-1185">Reference proteome</keyword>